<evidence type="ECO:0000256" key="9">
    <source>
        <dbReference type="ARBA" id="ARBA00023136"/>
    </source>
</evidence>
<evidence type="ECO:0000256" key="1">
    <source>
        <dbReference type="ARBA" id="ARBA00004202"/>
    </source>
</evidence>
<dbReference type="KEGG" id="tbw:NCTC13354_01139"/>
<sequence length="503" mass="53942">MLLEARQMSKRYPGVQALDAVDFQLEAGQIHALVGENGAGKSTLMKILGGIVQADSGEIIYDGERVSFSGPLAAQDAGIALIHQELNLMPDLTIAQNIFFGREPRKWLRIDDDAMAARSGEILQRVGLDVDPRMPLGELSVAGRQMVEIAKALSMDARVLIMDEPTAALSAHEVQQLFTITREFIAAAPRERAVVYISHRLDEIQELCTHVSVLRDGKNVATHPAAELTRDDMIALMVGRAIDTSHRPESQPQPEIGFEVRSIKAGMVDDVSFAVRKGEIFGIGGLVGAGRTETARAIVGADPKEGGSVVVGGEEVRIGSVEDAVRAGIGYLSEDRKHYGLLLDQSITQNIALPSLGRWANAAGVIDDAAAQGVAETAVEKLGIATPSVEQKARNLSGGNQQKVVIAKWVARDCDVLIFDEPTRGVDVGAKDEIYALMEDLAAQGKAIVVISSEIAELQRVCHRIGVMCQGRMTGVLANEEATSENIMDLATRFTVARAGGEQ</sequence>
<dbReference type="CDD" id="cd03215">
    <property type="entry name" value="ABC_Carb_Monos_II"/>
    <property type="match status" value="1"/>
</dbReference>
<name>A0A448PEV1_9ACTO</name>
<dbReference type="InterPro" id="IPR017871">
    <property type="entry name" value="ABC_transporter-like_CS"/>
</dbReference>
<dbReference type="Pfam" id="PF00005">
    <property type="entry name" value="ABC_tran"/>
    <property type="match status" value="2"/>
</dbReference>
<dbReference type="PANTHER" id="PTHR43790">
    <property type="entry name" value="CARBOHYDRATE TRANSPORT ATP-BINDING PROTEIN MG119-RELATED"/>
    <property type="match status" value="1"/>
</dbReference>
<comment type="subcellular location">
    <subcellularLocation>
        <location evidence="1">Cell membrane</location>
        <topology evidence="1">Peripheral membrane protein</topology>
    </subcellularLocation>
</comment>
<evidence type="ECO:0000313" key="11">
    <source>
        <dbReference type="EMBL" id="VEI13424.1"/>
    </source>
</evidence>
<gene>
    <name evidence="11" type="primary">rbsA_1</name>
    <name evidence="11" type="ORF">NCTC13354_01139</name>
</gene>
<dbReference type="GO" id="GO:0016887">
    <property type="term" value="F:ATP hydrolysis activity"/>
    <property type="evidence" value="ECO:0007669"/>
    <property type="project" value="InterPro"/>
</dbReference>
<evidence type="ECO:0000256" key="8">
    <source>
        <dbReference type="ARBA" id="ARBA00022967"/>
    </source>
</evidence>
<keyword evidence="12" id="KW-1185">Reference proteome</keyword>
<dbReference type="FunFam" id="3.40.50.300:FF:000127">
    <property type="entry name" value="Ribose import ATP-binding protein RbsA"/>
    <property type="match status" value="1"/>
</dbReference>
<keyword evidence="8" id="KW-1278">Translocase</keyword>
<dbReference type="AlphaFoldDB" id="A0A448PEV1"/>
<organism evidence="11 12">
    <name type="scientific">Trueperella bialowiezensis</name>
    <dbReference type="NCBI Taxonomy" id="312285"/>
    <lineage>
        <taxon>Bacteria</taxon>
        <taxon>Bacillati</taxon>
        <taxon>Actinomycetota</taxon>
        <taxon>Actinomycetes</taxon>
        <taxon>Actinomycetales</taxon>
        <taxon>Actinomycetaceae</taxon>
        <taxon>Trueperella</taxon>
    </lineage>
</organism>
<dbReference type="GO" id="GO:0005524">
    <property type="term" value="F:ATP binding"/>
    <property type="evidence" value="ECO:0007669"/>
    <property type="project" value="UniProtKB-KW"/>
</dbReference>
<dbReference type="Gene3D" id="3.40.50.300">
    <property type="entry name" value="P-loop containing nucleotide triphosphate hydrolases"/>
    <property type="match status" value="2"/>
</dbReference>
<dbReference type="InterPro" id="IPR050107">
    <property type="entry name" value="ABC_carbohydrate_import_ATPase"/>
</dbReference>
<keyword evidence="2" id="KW-0813">Transport</keyword>
<dbReference type="GO" id="GO:0005886">
    <property type="term" value="C:plasma membrane"/>
    <property type="evidence" value="ECO:0007669"/>
    <property type="project" value="UniProtKB-SubCell"/>
</dbReference>
<proteinExistence type="predicted"/>
<evidence type="ECO:0000259" key="10">
    <source>
        <dbReference type="PROSITE" id="PS50893"/>
    </source>
</evidence>
<dbReference type="CDD" id="cd03216">
    <property type="entry name" value="ABC_Carb_Monos_I"/>
    <property type="match status" value="1"/>
</dbReference>
<protein>
    <submittedName>
        <fullName evidence="11">Ribose import ATP-binding protein RbsA</fullName>
        <ecNumber evidence="11">3.6.3.17</ecNumber>
    </submittedName>
</protein>
<dbReference type="PANTHER" id="PTHR43790:SF3">
    <property type="entry name" value="D-ALLOSE IMPORT ATP-BINDING PROTEIN ALSA-RELATED"/>
    <property type="match status" value="1"/>
</dbReference>
<evidence type="ECO:0000256" key="6">
    <source>
        <dbReference type="ARBA" id="ARBA00022741"/>
    </source>
</evidence>
<evidence type="ECO:0000256" key="7">
    <source>
        <dbReference type="ARBA" id="ARBA00022840"/>
    </source>
</evidence>
<keyword evidence="9" id="KW-0472">Membrane</keyword>
<accession>A0A448PEV1</accession>
<evidence type="ECO:0000256" key="3">
    <source>
        <dbReference type="ARBA" id="ARBA00022475"/>
    </source>
</evidence>
<dbReference type="SMART" id="SM00382">
    <property type="entry name" value="AAA"/>
    <property type="match status" value="2"/>
</dbReference>
<keyword evidence="6" id="KW-0547">Nucleotide-binding</keyword>
<keyword evidence="7 11" id="KW-0067">ATP-binding</keyword>
<dbReference type="EC" id="3.6.3.17" evidence="11"/>
<feature type="domain" description="ABC transporter" evidence="10">
    <location>
        <begin position="3"/>
        <end position="241"/>
    </location>
</feature>
<feature type="domain" description="ABC transporter" evidence="10">
    <location>
        <begin position="239"/>
        <end position="495"/>
    </location>
</feature>
<reference evidence="11 12" key="1">
    <citation type="submission" date="2018-12" db="EMBL/GenBank/DDBJ databases">
        <authorList>
            <consortium name="Pathogen Informatics"/>
        </authorList>
    </citation>
    <scope>NUCLEOTIDE SEQUENCE [LARGE SCALE GENOMIC DNA]</scope>
    <source>
        <strain evidence="11 12">NCTC13354</strain>
    </source>
</reference>
<evidence type="ECO:0000256" key="4">
    <source>
        <dbReference type="ARBA" id="ARBA00022597"/>
    </source>
</evidence>
<keyword evidence="4" id="KW-0762">Sugar transport</keyword>
<evidence type="ECO:0000256" key="5">
    <source>
        <dbReference type="ARBA" id="ARBA00022737"/>
    </source>
</evidence>
<dbReference type="InterPro" id="IPR003439">
    <property type="entry name" value="ABC_transporter-like_ATP-bd"/>
</dbReference>
<dbReference type="InterPro" id="IPR027417">
    <property type="entry name" value="P-loop_NTPase"/>
</dbReference>
<keyword evidence="11" id="KW-0378">Hydrolase</keyword>
<dbReference type="SUPFAM" id="SSF52540">
    <property type="entry name" value="P-loop containing nucleoside triphosphate hydrolases"/>
    <property type="match status" value="2"/>
</dbReference>
<dbReference type="PROSITE" id="PS00211">
    <property type="entry name" value="ABC_TRANSPORTER_1"/>
    <property type="match status" value="1"/>
</dbReference>
<evidence type="ECO:0000256" key="2">
    <source>
        <dbReference type="ARBA" id="ARBA00022448"/>
    </source>
</evidence>
<dbReference type="EMBL" id="LR134476">
    <property type="protein sequence ID" value="VEI13424.1"/>
    <property type="molecule type" value="Genomic_DNA"/>
</dbReference>
<keyword evidence="3" id="KW-1003">Cell membrane</keyword>
<dbReference type="InterPro" id="IPR003593">
    <property type="entry name" value="AAA+_ATPase"/>
</dbReference>
<keyword evidence="5" id="KW-0677">Repeat</keyword>
<dbReference type="Proteomes" id="UP000269542">
    <property type="component" value="Chromosome"/>
</dbReference>
<dbReference type="PROSITE" id="PS50893">
    <property type="entry name" value="ABC_TRANSPORTER_2"/>
    <property type="match status" value="2"/>
</dbReference>
<evidence type="ECO:0000313" key="12">
    <source>
        <dbReference type="Proteomes" id="UP000269542"/>
    </source>
</evidence>